<feature type="domain" description="HD-GYP" evidence="2">
    <location>
        <begin position="113"/>
        <end position="309"/>
    </location>
</feature>
<evidence type="ECO:0000313" key="3">
    <source>
        <dbReference type="EMBL" id="PLT47367.1"/>
    </source>
</evidence>
<dbReference type="SMART" id="SM00471">
    <property type="entry name" value="HDc"/>
    <property type="match status" value="1"/>
</dbReference>
<comment type="caution">
    <text evidence="3">The sequence shown here is derived from an EMBL/GenBank/DDBJ whole genome shotgun (WGS) entry which is preliminary data.</text>
</comment>
<accession>A0A2N5NAJ3</accession>
<dbReference type="PANTHER" id="PTHR43155">
    <property type="entry name" value="CYCLIC DI-GMP PHOSPHODIESTERASE PA4108-RELATED"/>
    <property type="match status" value="1"/>
</dbReference>
<dbReference type="Proteomes" id="UP000234789">
    <property type="component" value="Unassembled WGS sequence"/>
</dbReference>
<dbReference type="PANTHER" id="PTHR43155:SF2">
    <property type="entry name" value="CYCLIC DI-GMP PHOSPHODIESTERASE PA4108"/>
    <property type="match status" value="1"/>
</dbReference>
<dbReference type="InterPro" id="IPR003607">
    <property type="entry name" value="HD/PDEase_dom"/>
</dbReference>
<gene>
    <name evidence="3" type="ORF">B8V81_1591</name>
</gene>
<evidence type="ECO:0000313" key="4">
    <source>
        <dbReference type="Proteomes" id="UP000234789"/>
    </source>
</evidence>
<keyword evidence="4" id="KW-1185">Reference proteome</keyword>
<organism evidence="3 4">
    <name type="scientific">Paenibacillus pasadenensis</name>
    <dbReference type="NCBI Taxonomy" id="217090"/>
    <lineage>
        <taxon>Bacteria</taxon>
        <taxon>Bacillati</taxon>
        <taxon>Bacillota</taxon>
        <taxon>Bacilli</taxon>
        <taxon>Bacillales</taxon>
        <taxon>Paenibacillaceae</taxon>
        <taxon>Paenibacillus</taxon>
    </lineage>
</organism>
<dbReference type="RefSeq" id="WP_028598512.1">
    <property type="nucleotide sequence ID" value="NZ_BIMM01000090.1"/>
</dbReference>
<feature type="domain" description="HD" evidence="1">
    <location>
        <begin position="135"/>
        <end position="258"/>
    </location>
</feature>
<evidence type="ECO:0000259" key="1">
    <source>
        <dbReference type="PROSITE" id="PS51831"/>
    </source>
</evidence>
<protein>
    <submittedName>
        <fullName evidence="3">Uncharacterized protein</fullName>
    </submittedName>
</protein>
<dbReference type="PROSITE" id="PS51832">
    <property type="entry name" value="HD_GYP"/>
    <property type="match status" value="1"/>
</dbReference>
<dbReference type="SUPFAM" id="SSF109604">
    <property type="entry name" value="HD-domain/PDEase-like"/>
    <property type="match status" value="1"/>
</dbReference>
<dbReference type="Pfam" id="PF13487">
    <property type="entry name" value="HD_5"/>
    <property type="match status" value="1"/>
</dbReference>
<proteinExistence type="predicted"/>
<reference evidence="3 4" key="1">
    <citation type="submission" date="2017-05" db="EMBL/GenBank/DDBJ databases">
        <title>Functional genome analysis of Paenibacillus pasadenensis strain R16: insights on endophytic life style and antifungal activity.</title>
        <authorList>
            <person name="Passera A."/>
            <person name="Marcolungo L."/>
            <person name="Casati P."/>
            <person name="Brasca M."/>
            <person name="Quaglino F."/>
            <person name="Delledonne M."/>
        </authorList>
    </citation>
    <scope>NUCLEOTIDE SEQUENCE [LARGE SCALE GENOMIC DNA]</scope>
    <source>
        <strain evidence="3 4">R16</strain>
    </source>
</reference>
<dbReference type="CDD" id="cd00077">
    <property type="entry name" value="HDc"/>
    <property type="match status" value="1"/>
</dbReference>
<name>A0A2N5NAJ3_9BACL</name>
<dbReference type="InterPro" id="IPR006674">
    <property type="entry name" value="HD_domain"/>
</dbReference>
<dbReference type="OrthoDB" id="9759601at2"/>
<dbReference type="EMBL" id="NFEZ01000003">
    <property type="protein sequence ID" value="PLT47367.1"/>
    <property type="molecule type" value="Genomic_DNA"/>
</dbReference>
<dbReference type="Gene3D" id="1.10.3210.10">
    <property type="entry name" value="Hypothetical protein af1432"/>
    <property type="match status" value="1"/>
</dbReference>
<dbReference type="InterPro" id="IPR037522">
    <property type="entry name" value="HD_GYP_dom"/>
</dbReference>
<dbReference type="AlphaFoldDB" id="A0A2N5NAJ3"/>
<evidence type="ECO:0000259" key="2">
    <source>
        <dbReference type="PROSITE" id="PS51832"/>
    </source>
</evidence>
<dbReference type="PROSITE" id="PS51831">
    <property type="entry name" value="HD"/>
    <property type="match status" value="1"/>
</dbReference>
<sequence>MRKVQLDRIQPGATLAKPIFREDGNVLLGAGMPLSERFIQRLRDLGVDIVYIEDELTAGIEPNETLREETRRKAAAAMHKLVADQMSQSAVKGRAARPELGRVFRSVFSEILNDVMRREDVFAGLSEINTHDSYLFQHSINVAVLAGIIGIAKGYNRNQLEELGIGALLFDIGMTKVPRAILDKKGPLTAEERKVMERHAVDGYDLLRKEHDLSLLSAHCALQHHERYDGSGYPRGLRGGEIHEYAQIVAIADVFDALTSSRSYRKRYTPSEAIEFLFAAGNTYFDLELVRLFCSHISMYPVSTTVLLSTGQIGVVARNFQVAVHRPVIRIIREAGGRVPAEPYEIDLRDQLHVTIVREI</sequence>